<feature type="transmembrane region" description="Helical" evidence="1">
    <location>
        <begin position="18"/>
        <end position="37"/>
    </location>
</feature>
<evidence type="ECO:0000256" key="1">
    <source>
        <dbReference type="SAM" id="Phobius"/>
    </source>
</evidence>
<feature type="transmembrane region" description="Helical" evidence="1">
    <location>
        <begin position="130"/>
        <end position="151"/>
    </location>
</feature>
<feature type="transmembrane region" description="Helical" evidence="1">
    <location>
        <begin position="72"/>
        <end position="93"/>
    </location>
</feature>
<dbReference type="EMBL" id="JAUSRB010000002">
    <property type="protein sequence ID" value="MDP9866184.1"/>
    <property type="molecule type" value="Genomic_DNA"/>
</dbReference>
<evidence type="ECO:0000313" key="3">
    <source>
        <dbReference type="Proteomes" id="UP001230426"/>
    </source>
</evidence>
<evidence type="ECO:0008006" key="4">
    <source>
        <dbReference type="Google" id="ProtNLM"/>
    </source>
</evidence>
<dbReference type="InterPro" id="IPR009339">
    <property type="entry name" value="DUF998"/>
</dbReference>
<name>A0ABT9RAB0_9ACTN</name>
<dbReference type="Pfam" id="PF06197">
    <property type="entry name" value="DUF998"/>
    <property type="match status" value="1"/>
</dbReference>
<protein>
    <recommendedName>
        <fullName evidence="4">DUF998 domain-containing protein</fullName>
    </recommendedName>
</protein>
<keyword evidence="1" id="KW-0812">Transmembrane</keyword>
<feature type="transmembrane region" description="Helical" evidence="1">
    <location>
        <begin position="203"/>
        <end position="220"/>
    </location>
</feature>
<accession>A0ABT9RAB0</accession>
<sequence length="224" mass="23467">MTTSPPITSTSTSTMARWLALGAIAGPTLFTLAWLILGSLSTGYPIFGARIEPYSPIAQPISGLGLGDTAPFMNAAFVVGGVMLLAGVAGIAMTVDTQRRRTARMTCAVLLAATPVGMIIDGVFDLEAMVPHSIGFLLAAGVPVASFLVAGSLFRTTRRHRRLGLWLLVASPVILALVVGFFLTFEPTVEGAGHGIAGLVQRLLVSVVLASFVAMAWPAFRQTR</sequence>
<proteinExistence type="predicted"/>
<keyword evidence="3" id="KW-1185">Reference proteome</keyword>
<reference evidence="2 3" key="1">
    <citation type="submission" date="2023-07" db="EMBL/GenBank/DDBJ databases">
        <title>Sequencing the genomes of 1000 actinobacteria strains.</title>
        <authorList>
            <person name="Klenk H.-P."/>
        </authorList>
    </citation>
    <scope>NUCLEOTIDE SEQUENCE [LARGE SCALE GENOMIC DNA]</scope>
    <source>
        <strain evidence="2 3">DSM 44109</strain>
    </source>
</reference>
<gene>
    <name evidence="2" type="ORF">J2S55_005450</name>
</gene>
<feature type="transmembrane region" description="Helical" evidence="1">
    <location>
        <begin position="163"/>
        <end position="183"/>
    </location>
</feature>
<keyword evidence="1" id="KW-1133">Transmembrane helix</keyword>
<dbReference type="RefSeq" id="WP_306866461.1">
    <property type="nucleotide sequence ID" value="NZ_JAUSRB010000002.1"/>
</dbReference>
<dbReference type="Proteomes" id="UP001230426">
    <property type="component" value="Unassembled WGS sequence"/>
</dbReference>
<organism evidence="2 3">
    <name type="scientific">Streptosporangium brasiliense</name>
    <dbReference type="NCBI Taxonomy" id="47480"/>
    <lineage>
        <taxon>Bacteria</taxon>
        <taxon>Bacillati</taxon>
        <taxon>Actinomycetota</taxon>
        <taxon>Actinomycetes</taxon>
        <taxon>Streptosporangiales</taxon>
        <taxon>Streptosporangiaceae</taxon>
        <taxon>Streptosporangium</taxon>
    </lineage>
</organism>
<keyword evidence="1" id="KW-0472">Membrane</keyword>
<comment type="caution">
    <text evidence="2">The sequence shown here is derived from an EMBL/GenBank/DDBJ whole genome shotgun (WGS) entry which is preliminary data.</text>
</comment>
<feature type="transmembrane region" description="Helical" evidence="1">
    <location>
        <begin position="105"/>
        <end position="124"/>
    </location>
</feature>
<evidence type="ECO:0000313" key="2">
    <source>
        <dbReference type="EMBL" id="MDP9866184.1"/>
    </source>
</evidence>